<gene>
    <name evidence="2" type="ORF">SAMN05216184_11110</name>
</gene>
<protein>
    <submittedName>
        <fullName evidence="2">Uncharacterized protein</fullName>
    </submittedName>
</protein>
<keyword evidence="3" id="KW-1185">Reference proteome</keyword>
<evidence type="ECO:0000313" key="2">
    <source>
        <dbReference type="EMBL" id="SSA44951.1"/>
    </source>
</evidence>
<keyword evidence="1" id="KW-1133">Transmembrane helix</keyword>
<keyword evidence="1" id="KW-0812">Transmembrane</keyword>
<accession>A0A2Y9AKB2</accession>
<organism evidence="2 3">
    <name type="scientific">Georgenia satyanarayanai</name>
    <dbReference type="NCBI Taxonomy" id="860221"/>
    <lineage>
        <taxon>Bacteria</taxon>
        <taxon>Bacillati</taxon>
        <taxon>Actinomycetota</taxon>
        <taxon>Actinomycetes</taxon>
        <taxon>Micrococcales</taxon>
        <taxon>Bogoriellaceae</taxon>
        <taxon>Georgenia</taxon>
    </lineage>
</organism>
<dbReference type="RefSeq" id="WP_110853110.1">
    <property type="nucleotide sequence ID" value="NZ_QKLZ01000011.1"/>
</dbReference>
<dbReference type="AlphaFoldDB" id="A0A2Y9AKB2"/>
<evidence type="ECO:0000313" key="3">
    <source>
        <dbReference type="Proteomes" id="UP000250222"/>
    </source>
</evidence>
<dbReference type="Proteomes" id="UP000250222">
    <property type="component" value="Unassembled WGS sequence"/>
</dbReference>
<name>A0A2Y9AKB2_9MICO</name>
<dbReference type="EMBL" id="UETB01000011">
    <property type="protein sequence ID" value="SSA44951.1"/>
    <property type="molecule type" value="Genomic_DNA"/>
</dbReference>
<proteinExistence type="predicted"/>
<evidence type="ECO:0000256" key="1">
    <source>
        <dbReference type="SAM" id="Phobius"/>
    </source>
</evidence>
<dbReference type="OrthoDB" id="9952718at2"/>
<feature type="transmembrane region" description="Helical" evidence="1">
    <location>
        <begin position="20"/>
        <end position="38"/>
    </location>
</feature>
<reference evidence="2 3" key="1">
    <citation type="submission" date="2016-10" db="EMBL/GenBank/DDBJ databases">
        <authorList>
            <person name="Cai Z."/>
        </authorList>
    </citation>
    <scope>NUCLEOTIDE SEQUENCE [LARGE SCALE GENOMIC DNA]</scope>
    <source>
        <strain evidence="2 3">CGMCC 1.10826</strain>
    </source>
</reference>
<sequence>MTTTAESRDPVRSGRARRRLLVVLPVVALVLGAALWWWSHPRAFLGPGNSMSMLGEPGRSVFMGLDHAPQDSRVDLVDVRPRVVSDDTSAQVTVHVCRIADPHLAVGNAYDHVDDICASLREPTGPLEPLDQIVVEVVPQREGEIVIDGLDVFYRTGAQRGTQWSGMHATVEVGPPGTTP</sequence>
<keyword evidence="1" id="KW-0472">Membrane</keyword>